<evidence type="ECO:0000313" key="1">
    <source>
        <dbReference type="EMBL" id="KAK9321831.1"/>
    </source>
</evidence>
<reference evidence="2" key="1">
    <citation type="journal article" date="2024" name="Front. Bioeng. Biotechnol.">
        <title>Genome-scale model development and genomic sequencing of the oleaginous clade Lipomyces.</title>
        <authorList>
            <person name="Czajka J.J."/>
            <person name="Han Y."/>
            <person name="Kim J."/>
            <person name="Mondo S.J."/>
            <person name="Hofstad B.A."/>
            <person name="Robles A."/>
            <person name="Haridas S."/>
            <person name="Riley R."/>
            <person name="LaButti K."/>
            <person name="Pangilinan J."/>
            <person name="Andreopoulos W."/>
            <person name="Lipzen A."/>
            <person name="Yan J."/>
            <person name="Wang M."/>
            <person name="Ng V."/>
            <person name="Grigoriev I.V."/>
            <person name="Spatafora J.W."/>
            <person name="Magnuson J.K."/>
            <person name="Baker S.E."/>
            <person name="Pomraning K.R."/>
        </authorList>
    </citation>
    <scope>NUCLEOTIDE SEQUENCE [LARGE SCALE GENOMIC DNA]</scope>
    <source>
        <strain evidence="2">CBS 10300</strain>
    </source>
</reference>
<organism evidence="1 2">
    <name type="scientific">Lipomyces orientalis</name>
    <dbReference type="NCBI Taxonomy" id="1233043"/>
    <lineage>
        <taxon>Eukaryota</taxon>
        <taxon>Fungi</taxon>
        <taxon>Dikarya</taxon>
        <taxon>Ascomycota</taxon>
        <taxon>Saccharomycotina</taxon>
        <taxon>Lipomycetes</taxon>
        <taxon>Lipomycetales</taxon>
        <taxon>Lipomycetaceae</taxon>
        <taxon>Lipomyces</taxon>
    </lineage>
</organism>
<proteinExistence type="predicted"/>
<keyword evidence="2" id="KW-1185">Reference proteome</keyword>
<protein>
    <submittedName>
        <fullName evidence="1">Fungal-specific transcription factor domain-containing protein</fullName>
    </submittedName>
</protein>
<sequence length="686" mass="76194">MTAARTTTTTTATRNGNGKGRSQRSSIACKKCHASKIKCDVSVHGSPCSRCSDRGLADCELIKSRRGTYDRKERLKEVKARKEKEEREHRQFAVLTDITGDSHSPRSLSSLSEGPSSPLPPPRTIEPIQHAVTFGKPNWNALFEFFLDDDRRSGVDGTSASYLGYSCPVGLIVENQHSGPCSNRVGRSRNHKDIVSQATDRPTHLTAAKIAFLSREGCFTRPDRAVLDRLVTAYFDRVDPVLPIIQKTEFMRLYEADKVPWLLLQSVCFAASAHCSLNILCRECGGNSRESRMMFYRRAKSLFDFGHEKDRLTLVQSSILLSYWGGSPYDYWNAFSWLNVAVKIAESLGMDRHSPVPASDVCDCKRALWRRIWWVLVVRDGFCASLLGKPLLINTSKCAVGPLQLGDFEPDTGQGMYVIETAKLSMILRDIVSARSANAVTVSFVVATLMRLENWRTSLPSFVNLATCPLMSGRDNVFASALWLMYYYNLIYLHQMALPYVVTPRAATQDAVSQVLEIGSNLVTRSALVELPPDAFGSFFMAIVLLFTCLLMKTGDASLHKMQLNVCEMIVYQAQDCWDDADWILPLCDRLRQKLLATPPSATSSTKSETAANDFSTNGIELDSLFNSLGMHLTPASVVNREVAEPVESVAQGHAQLSGGETELTVFNEMDDLFADMDTFSNVVAM</sequence>
<dbReference type="Proteomes" id="UP001489719">
    <property type="component" value="Unassembled WGS sequence"/>
</dbReference>
<comment type="caution">
    <text evidence="1">The sequence shown here is derived from an EMBL/GenBank/DDBJ whole genome shotgun (WGS) entry which is preliminary data.</text>
</comment>
<accession>A0ACC3TM67</accession>
<gene>
    <name evidence="1" type="ORF">V1517DRAFT_292671</name>
</gene>
<evidence type="ECO:0000313" key="2">
    <source>
        <dbReference type="Proteomes" id="UP001489719"/>
    </source>
</evidence>
<name>A0ACC3TM67_9ASCO</name>
<dbReference type="EMBL" id="MU970089">
    <property type="protein sequence ID" value="KAK9321831.1"/>
    <property type="molecule type" value="Genomic_DNA"/>
</dbReference>